<feature type="transmembrane region" description="Helical" evidence="7">
    <location>
        <begin position="12"/>
        <end position="30"/>
    </location>
</feature>
<accession>A0A2S7IPE3</accession>
<dbReference type="Pfam" id="PF03279">
    <property type="entry name" value="Lip_A_acyltrans"/>
    <property type="match status" value="1"/>
</dbReference>
<evidence type="ECO:0000256" key="1">
    <source>
        <dbReference type="ARBA" id="ARBA00004533"/>
    </source>
</evidence>
<dbReference type="RefSeq" id="WP_104711035.1">
    <property type="nucleotide sequence ID" value="NZ_PTRA01000001.1"/>
</dbReference>
<sequence length="291" mass="34546">MVFFQVISRLPLTVLYWFSDFLFVLIYYVFGYRKQVVLGNLAAAFPEKSEAERQAIAKKFFRNFCDLMVETVKSLTISRQSIARRMKLENSEVLHNLIRQKKTVFVMLGHQMNWEWISLSIANDGIPADVIYKPLSNSFFERFMLAIRSRFGIKPVSMHTILRDMITRKNEPRVIGTLADQAPHHPDSAYWSTFFHQETDFFTGTEKLARKFNTPLLFGKIRKIKRGHYSFHLELIAEPSYKDIEPGLLTEHYVRWLETMLREQPELWLWSHKRWKHKRETHPTEDEMVLA</sequence>
<dbReference type="PIRSF" id="PIRSF026649">
    <property type="entry name" value="MsbB"/>
    <property type="match status" value="1"/>
</dbReference>
<dbReference type="EMBL" id="PTRA01000001">
    <property type="protein sequence ID" value="PQA59498.1"/>
    <property type="molecule type" value="Genomic_DNA"/>
</dbReference>
<dbReference type="InterPro" id="IPR004960">
    <property type="entry name" value="LipA_acyltrans"/>
</dbReference>
<comment type="subcellular location">
    <subcellularLocation>
        <location evidence="1">Cell inner membrane</location>
    </subcellularLocation>
</comment>
<keyword evidence="3" id="KW-0997">Cell inner membrane</keyword>
<dbReference type="PANTHER" id="PTHR30606:SF10">
    <property type="entry name" value="PHOSPHATIDYLINOSITOL MANNOSIDE ACYLTRANSFERASE"/>
    <property type="match status" value="1"/>
</dbReference>
<dbReference type="GO" id="GO:0009247">
    <property type="term" value="P:glycolipid biosynthetic process"/>
    <property type="evidence" value="ECO:0007669"/>
    <property type="project" value="UniProtKB-ARBA"/>
</dbReference>
<name>A0A2S7IPE3_9BACT</name>
<evidence type="ECO:0000256" key="6">
    <source>
        <dbReference type="ARBA" id="ARBA00023315"/>
    </source>
</evidence>
<dbReference type="GO" id="GO:0016746">
    <property type="term" value="F:acyltransferase activity"/>
    <property type="evidence" value="ECO:0007669"/>
    <property type="project" value="UniProtKB-KW"/>
</dbReference>
<dbReference type="Proteomes" id="UP000239590">
    <property type="component" value="Unassembled WGS sequence"/>
</dbReference>
<dbReference type="CDD" id="cd07984">
    <property type="entry name" value="LPLAT_LABLAT-like"/>
    <property type="match status" value="1"/>
</dbReference>
<dbReference type="PANTHER" id="PTHR30606">
    <property type="entry name" value="LIPID A BIOSYNTHESIS LAUROYL ACYLTRANSFERASE"/>
    <property type="match status" value="1"/>
</dbReference>
<organism evidence="8 9">
    <name type="scientific">Siphonobacter curvatus</name>
    <dbReference type="NCBI Taxonomy" id="2094562"/>
    <lineage>
        <taxon>Bacteria</taxon>
        <taxon>Pseudomonadati</taxon>
        <taxon>Bacteroidota</taxon>
        <taxon>Cytophagia</taxon>
        <taxon>Cytophagales</taxon>
        <taxon>Cytophagaceae</taxon>
        <taxon>Siphonobacter</taxon>
    </lineage>
</organism>
<gene>
    <name evidence="8" type="ORF">C5O19_07580</name>
</gene>
<evidence type="ECO:0000256" key="5">
    <source>
        <dbReference type="ARBA" id="ARBA00023136"/>
    </source>
</evidence>
<keyword evidence="4" id="KW-0808">Transferase</keyword>
<keyword evidence="6" id="KW-0012">Acyltransferase</keyword>
<dbReference type="OrthoDB" id="9801955at2"/>
<evidence type="ECO:0000256" key="4">
    <source>
        <dbReference type="ARBA" id="ARBA00022679"/>
    </source>
</evidence>
<comment type="caution">
    <text evidence="8">The sequence shown here is derived from an EMBL/GenBank/DDBJ whole genome shotgun (WGS) entry which is preliminary data.</text>
</comment>
<keyword evidence="2" id="KW-1003">Cell membrane</keyword>
<evidence type="ECO:0008006" key="10">
    <source>
        <dbReference type="Google" id="ProtNLM"/>
    </source>
</evidence>
<keyword evidence="9" id="KW-1185">Reference proteome</keyword>
<evidence type="ECO:0000313" key="9">
    <source>
        <dbReference type="Proteomes" id="UP000239590"/>
    </source>
</evidence>
<dbReference type="GO" id="GO:0005886">
    <property type="term" value="C:plasma membrane"/>
    <property type="evidence" value="ECO:0007669"/>
    <property type="project" value="UniProtKB-SubCell"/>
</dbReference>
<protein>
    <recommendedName>
        <fullName evidence="10">Lipid A biosynthesis acyltransferase</fullName>
    </recommendedName>
</protein>
<keyword evidence="7" id="KW-0812">Transmembrane</keyword>
<keyword evidence="5 7" id="KW-0472">Membrane</keyword>
<proteinExistence type="predicted"/>
<evidence type="ECO:0000256" key="7">
    <source>
        <dbReference type="SAM" id="Phobius"/>
    </source>
</evidence>
<evidence type="ECO:0000313" key="8">
    <source>
        <dbReference type="EMBL" id="PQA59498.1"/>
    </source>
</evidence>
<dbReference type="AlphaFoldDB" id="A0A2S7IPE3"/>
<keyword evidence="7" id="KW-1133">Transmembrane helix</keyword>
<evidence type="ECO:0000256" key="2">
    <source>
        <dbReference type="ARBA" id="ARBA00022475"/>
    </source>
</evidence>
<reference evidence="9" key="1">
    <citation type="submission" date="2018-02" db="EMBL/GenBank/DDBJ databases">
        <title>Genome sequencing of Solimonas sp. HR-BB.</title>
        <authorList>
            <person name="Lee Y."/>
            <person name="Jeon C.O."/>
        </authorList>
    </citation>
    <scope>NUCLEOTIDE SEQUENCE [LARGE SCALE GENOMIC DNA]</scope>
    <source>
        <strain evidence="9">HR-U</strain>
    </source>
</reference>
<evidence type="ECO:0000256" key="3">
    <source>
        <dbReference type="ARBA" id="ARBA00022519"/>
    </source>
</evidence>